<dbReference type="SUPFAM" id="SSF159245">
    <property type="entry name" value="AttH-like"/>
    <property type="match status" value="1"/>
</dbReference>
<dbReference type="Pfam" id="PF20375">
    <property type="entry name" value="DUF6670"/>
    <property type="match status" value="1"/>
</dbReference>
<name>A0A3A8FVM3_9GAMM</name>
<dbReference type="InterPro" id="IPR046611">
    <property type="entry name" value="DUF6670"/>
</dbReference>
<sequence length="364" mass="40544">MLSLLKSKPQQNTLRQLFNYQLGQGLTPILGAVRPAQQASLPRDFNFDAHLFHAQFGSSHYGVMIPDLPEPYRYLSFASVIAEPGAQITQASAKLSAYSPTDTATLVHSTALSTQAEAFRMYSVSQDLKFQQSPFRVDFAKDASLYEEAGIYRLVSALDDLKVDLSLTPTTALTWFAHSRWYQHFSLLMRYDGTISQQGHSVEVSGLCTLEHFKSASVSMLPKALGLQDISLPLTSFSYQVINLNAEEQLVLAFVGFAGQPAYTSVNYRHIDGTSIQYDHAYFEVIASKTEPMITPDGHAMEVPQSFCWTAHHEGVKVLDIVAVMDTPMCYGLAAGYVSSYQWTGEFQELKAQGRGYVEFIDRR</sequence>
<comment type="caution">
    <text evidence="1">The sequence shown here is derived from an EMBL/GenBank/DDBJ whole genome shotgun (WGS) entry which is preliminary data.</text>
</comment>
<evidence type="ECO:0000313" key="1">
    <source>
        <dbReference type="EMBL" id="RKG49826.1"/>
    </source>
</evidence>
<gene>
    <name evidence="1" type="ORF">D7V64_13435</name>
</gene>
<dbReference type="Proteomes" id="UP000281084">
    <property type="component" value="Unassembled WGS sequence"/>
</dbReference>
<proteinExistence type="predicted"/>
<reference evidence="1 2" key="1">
    <citation type="submission" date="2018-09" db="EMBL/GenBank/DDBJ databases">
        <title>The draft genome of Acinetobacter spp. strains.</title>
        <authorList>
            <person name="Qin J."/>
            <person name="Feng Y."/>
            <person name="Zong Z."/>
        </authorList>
    </citation>
    <scope>NUCLEOTIDE SEQUENCE [LARGE SCALE GENOMIC DNA]</scope>
    <source>
        <strain evidence="1 2">WCHAc060002</strain>
    </source>
</reference>
<dbReference type="AlphaFoldDB" id="A0A3A8FVM3"/>
<organism evidence="1 2">
    <name type="scientific">Acinetobacter cumulans</name>
    <dbReference type="NCBI Taxonomy" id="2136182"/>
    <lineage>
        <taxon>Bacteria</taxon>
        <taxon>Pseudomonadati</taxon>
        <taxon>Pseudomonadota</taxon>
        <taxon>Gammaproteobacteria</taxon>
        <taxon>Moraxellales</taxon>
        <taxon>Moraxellaceae</taxon>
        <taxon>Acinetobacter</taxon>
    </lineage>
</organism>
<protein>
    <submittedName>
        <fullName evidence="1">Uncharacterized protein</fullName>
    </submittedName>
</protein>
<dbReference type="RefSeq" id="WP_120368018.1">
    <property type="nucleotide sequence ID" value="NZ_RAXZ01000022.1"/>
</dbReference>
<accession>A0A3A8FVM3</accession>
<dbReference type="EMBL" id="RAXZ01000022">
    <property type="protein sequence ID" value="RKG49826.1"/>
    <property type="molecule type" value="Genomic_DNA"/>
</dbReference>
<evidence type="ECO:0000313" key="2">
    <source>
        <dbReference type="Proteomes" id="UP000281084"/>
    </source>
</evidence>